<dbReference type="EMBL" id="HE971710">
    <property type="protein sequence ID" value="CCK32900.1"/>
    <property type="molecule type" value="Genomic_DNA"/>
</dbReference>
<dbReference type="AlphaFoldDB" id="K4RGM1"/>
<keyword evidence="2" id="KW-0614">Plasmid</keyword>
<geneLocation type="plasmid" evidence="2 3">
    <name>pSDA1</name>
</geneLocation>
<dbReference type="OrthoDB" id="9912680at2"/>
<feature type="transmembrane region" description="Helical" evidence="1">
    <location>
        <begin position="37"/>
        <end position="58"/>
    </location>
</feature>
<gene>
    <name evidence="2" type="ORF">BN159_p19</name>
</gene>
<proteinExistence type="predicted"/>
<keyword evidence="3" id="KW-1185">Reference proteome</keyword>
<accession>K4RGM1</accession>
<evidence type="ECO:0000313" key="2">
    <source>
        <dbReference type="EMBL" id="CCK32900.1"/>
    </source>
</evidence>
<dbReference type="HOGENOM" id="CLU_1433705_0_0_11"/>
<keyword evidence="1" id="KW-0812">Transmembrane</keyword>
<reference evidence="2 3" key="1">
    <citation type="journal article" date="2012" name="J. Bacteriol.">
        <title>Genome sequence of the bacterium Streptomyces davawensis JCM 4913 and heterologous production of the unique antibiotic roseoflavin.</title>
        <authorList>
            <person name="Jankowitsch F."/>
            <person name="Schwarz J."/>
            <person name="Ruckert C."/>
            <person name="Gust B."/>
            <person name="Szczepanowski R."/>
            <person name="Blom J."/>
            <person name="Pelzer S."/>
            <person name="Kalinowski J."/>
            <person name="Mack M."/>
        </authorList>
    </citation>
    <scope>NUCLEOTIDE SEQUENCE [LARGE SCALE GENOMIC DNA]</scope>
    <source>
        <strain evidence="3">DSM 101723 / JCM 4913 / KCC S-0913 / 768</strain>
        <plasmid evidence="2 3">pSDA1</plasmid>
    </source>
</reference>
<evidence type="ECO:0000313" key="3">
    <source>
        <dbReference type="Proteomes" id="UP000008043"/>
    </source>
</evidence>
<dbReference type="Proteomes" id="UP000008043">
    <property type="component" value="Plasmid pSDA1"/>
</dbReference>
<organism evidence="3">
    <name type="scientific">Streptomyces davaonensis (strain DSM 101723 / JCM 4913 / KCC S-0913 / 768)</name>
    <dbReference type="NCBI Taxonomy" id="1214101"/>
    <lineage>
        <taxon>Bacteria</taxon>
        <taxon>Bacillati</taxon>
        <taxon>Actinomycetota</taxon>
        <taxon>Actinomycetes</taxon>
        <taxon>Kitasatosporales</taxon>
        <taxon>Streptomycetaceae</taxon>
        <taxon>Streptomyces</taxon>
    </lineage>
</organism>
<name>K4RGM1_STRDJ</name>
<evidence type="ECO:0000256" key="1">
    <source>
        <dbReference type="SAM" id="Phobius"/>
    </source>
</evidence>
<dbReference type="KEGG" id="sdv:BN159_p19"/>
<keyword evidence="1" id="KW-0472">Membrane</keyword>
<sequence length="189" mass="20522">MHDCDQVAEYLFERDDFIIGSGKPGDMPGGAIPPADVLVAITLAPFVTAVVASLGTGLGQRIEGAAVRILRHVPRSAILRRSPRLLRAQVEAGDAVAEEETGDSAPSTLTVTTEGGTRIHLSTRTPVDALTLLPDVDFTDVEELGDVPATVRWLPGWPSDRWHAVSIKDGHIVDVEWDPETRRWVTVRF</sequence>
<dbReference type="RefSeq" id="WP_015449439.1">
    <property type="nucleotide sequence ID" value="NC_020545.1"/>
</dbReference>
<protein>
    <submittedName>
        <fullName evidence="2">Uncharacterized protein</fullName>
    </submittedName>
</protein>
<keyword evidence="1" id="KW-1133">Transmembrane helix</keyword>